<name>M8C2N9_AEGTA</name>
<evidence type="ECO:0000313" key="1">
    <source>
        <dbReference type="EnsemblPlants" id="EMT28283"/>
    </source>
</evidence>
<dbReference type="Gene3D" id="1.10.472.10">
    <property type="entry name" value="Cyclin-like"/>
    <property type="match status" value="1"/>
</dbReference>
<dbReference type="GO" id="GO:0017025">
    <property type="term" value="F:TBP-class protein binding"/>
    <property type="evidence" value="ECO:0007669"/>
    <property type="project" value="TreeGrafter"/>
</dbReference>
<dbReference type="SUPFAM" id="SSF47954">
    <property type="entry name" value="Cyclin-like"/>
    <property type="match status" value="1"/>
</dbReference>
<organism evidence="1">
    <name type="scientific">Aegilops tauschii</name>
    <name type="common">Tausch's goatgrass</name>
    <name type="synonym">Aegilops squarrosa</name>
    <dbReference type="NCBI Taxonomy" id="37682"/>
    <lineage>
        <taxon>Eukaryota</taxon>
        <taxon>Viridiplantae</taxon>
        <taxon>Streptophyta</taxon>
        <taxon>Embryophyta</taxon>
        <taxon>Tracheophyta</taxon>
        <taxon>Spermatophyta</taxon>
        <taxon>Magnoliopsida</taxon>
        <taxon>Liliopsida</taxon>
        <taxon>Poales</taxon>
        <taxon>Poaceae</taxon>
        <taxon>BOP clade</taxon>
        <taxon>Pooideae</taxon>
        <taxon>Triticodae</taxon>
        <taxon>Triticeae</taxon>
        <taxon>Triticinae</taxon>
        <taxon>Aegilops</taxon>
    </lineage>
</organism>
<proteinExistence type="predicted"/>
<dbReference type="EnsemblPlants" id="EMT28283">
    <property type="protein sequence ID" value="EMT28283"/>
    <property type="gene ID" value="F775_02229"/>
</dbReference>
<sequence length="154" mass="16583">MAGCLGIAPAIQDCAKEVFRKMAKARAWPLVLGKTNHQNNDQLYAARLAIACRSEGSPRSINELASAMVEGSATRREIAKLTACIRKHLGEEGAGLMGVSVVRALSYLCHFGRQLDMSGHEVAVAKEAARWLEEDDLGMRNTGKSIVVGTSAWS</sequence>
<dbReference type="GO" id="GO:0070897">
    <property type="term" value="P:transcription preinitiation complex assembly"/>
    <property type="evidence" value="ECO:0007669"/>
    <property type="project" value="InterPro"/>
</dbReference>
<dbReference type="GO" id="GO:0005634">
    <property type="term" value="C:nucleus"/>
    <property type="evidence" value="ECO:0007669"/>
    <property type="project" value="TreeGrafter"/>
</dbReference>
<dbReference type="PANTHER" id="PTHR11618:SF67">
    <property type="entry name" value="TRANSCRIPTION FACTOR TFIIB CYCLIN-LIKE DOMAIN-CONTAINING PROTEIN"/>
    <property type="match status" value="1"/>
</dbReference>
<dbReference type="InterPro" id="IPR000812">
    <property type="entry name" value="TFIIB"/>
</dbReference>
<dbReference type="InterPro" id="IPR036915">
    <property type="entry name" value="Cyclin-like_sf"/>
</dbReference>
<dbReference type="AlphaFoldDB" id="M8C2N9"/>
<dbReference type="PANTHER" id="PTHR11618">
    <property type="entry name" value="TRANSCRIPTION INITIATION FACTOR IIB-RELATED"/>
    <property type="match status" value="1"/>
</dbReference>
<accession>M8C2N9</accession>
<reference evidence="1" key="1">
    <citation type="submission" date="2015-06" db="UniProtKB">
        <authorList>
            <consortium name="EnsemblPlants"/>
        </authorList>
    </citation>
    <scope>IDENTIFICATION</scope>
</reference>
<dbReference type="GO" id="GO:0097550">
    <property type="term" value="C:transcription preinitiation complex"/>
    <property type="evidence" value="ECO:0007669"/>
    <property type="project" value="TreeGrafter"/>
</dbReference>
<protein>
    <submittedName>
        <fullName evidence="1">Uncharacterized protein</fullName>
    </submittedName>
</protein>